<dbReference type="Proteomes" id="UP001596060">
    <property type="component" value="Unassembled WGS sequence"/>
</dbReference>
<protein>
    <submittedName>
        <fullName evidence="1">Uncharacterized protein</fullName>
    </submittedName>
</protein>
<proteinExistence type="predicted"/>
<dbReference type="EMBL" id="JBHSLU010000167">
    <property type="protein sequence ID" value="MFC5509460.1"/>
    <property type="molecule type" value="Genomic_DNA"/>
</dbReference>
<organism evidence="1 2">
    <name type="scientific">Bosea massiliensis</name>
    <dbReference type="NCBI Taxonomy" id="151419"/>
    <lineage>
        <taxon>Bacteria</taxon>
        <taxon>Pseudomonadati</taxon>
        <taxon>Pseudomonadota</taxon>
        <taxon>Alphaproteobacteria</taxon>
        <taxon>Hyphomicrobiales</taxon>
        <taxon>Boseaceae</taxon>
        <taxon>Bosea</taxon>
    </lineage>
</organism>
<evidence type="ECO:0000313" key="2">
    <source>
        <dbReference type="Proteomes" id="UP001596060"/>
    </source>
</evidence>
<evidence type="ECO:0000313" key="1">
    <source>
        <dbReference type="EMBL" id="MFC5509460.1"/>
    </source>
</evidence>
<reference evidence="2" key="1">
    <citation type="journal article" date="2019" name="Int. J. Syst. Evol. Microbiol.">
        <title>The Global Catalogue of Microorganisms (GCM) 10K type strain sequencing project: providing services to taxonomists for standard genome sequencing and annotation.</title>
        <authorList>
            <consortium name="The Broad Institute Genomics Platform"/>
            <consortium name="The Broad Institute Genome Sequencing Center for Infectious Disease"/>
            <person name="Wu L."/>
            <person name="Ma J."/>
        </authorList>
    </citation>
    <scope>NUCLEOTIDE SEQUENCE [LARGE SCALE GENOMIC DNA]</scope>
    <source>
        <strain evidence="2">CCUG 43117</strain>
    </source>
</reference>
<dbReference type="RefSeq" id="WP_156446635.1">
    <property type="nucleotide sequence ID" value="NZ_JBHSLU010000167.1"/>
</dbReference>
<comment type="caution">
    <text evidence="1">The sequence shown here is derived from an EMBL/GenBank/DDBJ whole genome shotgun (WGS) entry which is preliminary data.</text>
</comment>
<gene>
    <name evidence="1" type="ORF">ACFPN9_30065</name>
</gene>
<accession>A0ABW0PAF4</accession>
<sequence length="255" mass="27275">MTAYHPQDPVHHGAPAATSAAGLTEVLRARLKRPPPPPPRADAALVKAGIGIMLAAALATGLAFHLSHQREPSEPALQPARIGSVSLLVPQHLTGAEPDDTSRLVGMVRLRLDWPSLGPAQIGPGPGQGRPRLLVTLSPPDKVNEPQTQLSVYARFLTPTVWSNPGGLVVRGFRKGSPYEGDELYVSVPDGRGFAARCPLDAARSGAPGPDLDEPCRVTFRHRGMDVNIRFPRAIIADWELILGGVRRTIDGLIR</sequence>
<keyword evidence="2" id="KW-1185">Reference proteome</keyword>
<name>A0ABW0PAF4_9HYPH</name>